<comment type="caution">
    <text evidence="16">The sequence shown here is derived from an EMBL/GenBank/DDBJ whole genome shotgun (WGS) entry which is preliminary data.</text>
</comment>
<comment type="subcellular location">
    <subcellularLocation>
        <location evidence="2">Golgi apparatus</location>
        <location evidence="2">Golgi stack membrane</location>
        <topology evidence="2">Single-pass type II membrane protein</topology>
    </subcellularLocation>
</comment>
<dbReference type="Pfam" id="PF16363">
    <property type="entry name" value="GDP_Man_Dehyd"/>
    <property type="match status" value="1"/>
</dbReference>
<evidence type="ECO:0000313" key="17">
    <source>
        <dbReference type="Proteomes" id="UP001519460"/>
    </source>
</evidence>
<keyword evidence="8" id="KW-0735">Signal-anchor</keyword>
<sequence length="215" mass="24444">MYGDGSQTRTFQYVSDVVEGLVRLMNSDYVLPVNMAGPDRHTIMDFAKIIQRLVGGTTSIVTKPARQDDPKQRQPDISRAVRYLGWQHKVPLEEGIKRTIKYYRSELQKPPTPVPREVTAPHSTRFRQKPPRLNSPNRVSPGEVSGFAVLCACYTVRPACRLHTRSLLVLCVCVGELSSPCDTRSVFRVSLRVAQWWRFETETGSRPGRQDESRD</sequence>
<organism evidence="16 17">
    <name type="scientific">Batillaria attramentaria</name>
    <dbReference type="NCBI Taxonomy" id="370345"/>
    <lineage>
        <taxon>Eukaryota</taxon>
        <taxon>Metazoa</taxon>
        <taxon>Spiralia</taxon>
        <taxon>Lophotrochozoa</taxon>
        <taxon>Mollusca</taxon>
        <taxon>Gastropoda</taxon>
        <taxon>Caenogastropoda</taxon>
        <taxon>Sorbeoconcha</taxon>
        <taxon>Cerithioidea</taxon>
        <taxon>Batillariidae</taxon>
        <taxon>Batillaria</taxon>
    </lineage>
</organism>
<evidence type="ECO:0000256" key="7">
    <source>
        <dbReference type="ARBA" id="ARBA00022793"/>
    </source>
</evidence>
<protein>
    <recommendedName>
        <fullName evidence="5">UDP-glucuronate decarboxylase</fullName>
        <ecNumber evidence="5">4.1.1.35</ecNumber>
    </recommendedName>
</protein>
<keyword evidence="10" id="KW-0520">NAD</keyword>
<dbReference type="InterPro" id="IPR016040">
    <property type="entry name" value="NAD(P)-bd_dom"/>
</dbReference>
<evidence type="ECO:0000256" key="14">
    <source>
        <dbReference type="SAM" id="MobiDB-lite"/>
    </source>
</evidence>
<dbReference type="PANTHER" id="PTHR43078:SF6">
    <property type="entry name" value="UDP-GLUCURONIC ACID DECARBOXYLASE 1"/>
    <property type="match status" value="1"/>
</dbReference>
<evidence type="ECO:0000256" key="12">
    <source>
        <dbReference type="ARBA" id="ARBA00023136"/>
    </source>
</evidence>
<comment type="cofactor">
    <cofactor evidence="1">
        <name>NAD(+)</name>
        <dbReference type="ChEBI" id="CHEBI:57540"/>
    </cofactor>
</comment>
<evidence type="ECO:0000256" key="4">
    <source>
        <dbReference type="ARBA" id="ARBA00007505"/>
    </source>
</evidence>
<keyword evidence="12" id="KW-0472">Membrane</keyword>
<dbReference type="PANTHER" id="PTHR43078">
    <property type="entry name" value="UDP-GLUCURONIC ACID DECARBOXYLASE-RELATED"/>
    <property type="match status" value="1"/>
</dbReference>
<evidence type="ECO:0000256" key="13">
    <source>
        <dbReference type="ARBA" id="ARBA00023239"/>
    </source>
</evidence>
<evidence type="ECO:0000256" key="11">
    <source>
        <dbReference type="ARBA" id="ARBA00023034"/>
    </source>
</evidence>
<feature type="domain" description="NAD(P)-binding" evidence="15">
    <location>
        <begin position="2"/>
        <end position="99"/>
    </location>
</feature>
<dbReference type="GO" id="GO:0048040">
    <property type="term" value="F:UDP-glucuronate decarboxylase activity"/>
    <property type="evidence" value="ECO:0007669"/>
    <property type="project" value="UniProtKB-EC"/>
</dbReference>
<dbReference type="GO" id="GO:0032580">
    <property type="term" value="C:Golgi cisterna membrane"/>
    <property type="evidence" value="ECO:0007669"/>
    <property type="project" value="UniProtKB-SubCell"/>
</dbReference>
<keyword evidence="9" id="KW-1133">Transmembrane helix</keyword>
<evidence type="ECO:0000256" key="5">
    <source>
        <dbReference type="ARBA" id="ARBA00012290"/>
    </source>
</evidence>
<evidence type="ECO:0000313" key="16">
    <source>
        <dbReference type="EMBL" id="KAK7486261.1"/>
    </source>
</evidence>
<evidence type="ECO:0000256" key="2">
    <source>
        <dbReference type="ARBA" id="ARBA00004447"/>
    </source>
</evidence>
<accession>A0ABD0KH31</accession>
<dbReference type="InterPro" id="IPR044516">
    <property type="entry name" value="UXS-like"/>
</dbReference>
<evidence type="ECO:0000256" key="1">
    <source>
        <dbReference type="ARBA" id="ARBA00001911"/>
    </source>
</evidence>
<gene>
    <name evidence="16" type="ORF">BaRGS_00022431</name>
</gene>
<dbReference type="Proteomes" id="UP001519460">
    <property type="component" value="Unassembled WGS sequence"/>
</dbReference>
<dbReference type="Gene3D" id="3.40.50.720">
    <property type="entry name" value="NAD(P)-binding Rossmann-like Domain"/>
    <property type="match status" value="1"/>
</dbReference>
<dbReference type="EC" id="4.1.1.35" evidence="5"/>
<evidence type="ECO:0000256" key="9">
    <source>
        <dbReference type="ARBA" id="ARBA00022989"/>
    </source>
</evidence>
<dbReference type="AlphaFoldDB" id="A0ABD0KH31"/>
<evidence type="ECO:0000256" key="3">
    <source>
        <dbReference type="ARBA" id="ARBA00005100"/>
    </source>
</evidence>
<reference evidence="16 17" key="1">
    <citation type="journal article" date="2023" name="Sci. Data">
        <title>Genome assembly of the Korean intertidal mud-creeper Batillaria attramentaria.</title>
        <authorList>
            <person name="Patra A.K."/>
            <person name="Ho P.T."/>
            <person name="Jun S."/>
            <person name="Lee S.J."/>
            <person name="Kim Y."/>
            <person name="Won Y.J."/>
        </authorList>
    </citation>
    <scope>NUCLEOTIDE SEQUENCE [LARGE SCALE GENOMIC DNA]</scope>
    <source>
        <strain evidence="16">Wonlab-2016</strain>
    </source>
</reference>
<evidence type="ECO:0000256" key="8">
    <source>
        <dbReference type="ARBA" id="ARBA00022968"/>
    </source>
</evidence>
<dbReference type="InterPro" id="IPR036291">
    <property type="entry name" value="NAD(P)-bd_dom_sf"/>
</dbReference>
<evidence type="ECO:0000256" key="6">
    <source>
        <dbReference type="ARBA" id="ARBA00022692"/>
    </source>
</evidence>
<proteinExistence type="inferred from homology"/>
<keyword evidence="11" id="KW-0333">Golgi apparatus</keyword>
<keyword evidence="7" id="KW-0210">Decarboxylase</keyword>
<evidence type="ECO:0000259" key="15">
    <source>
        <dbReference type="Pfam" id="PF16363"/>
    </source>
</evidence>
<dbReference type="SUPFAM" id="SSF51735">
    <property type="entry name" value="NAD(P)-binding Rossmann-fold domains"/>
    <property type="match status" value="1"/>
</dbReference>
<keyword evidence="13" id="KW-0456">Lyase</keyword>
<comment type="similarity">
    <text evidence="4">Belongs to the NAD(P)-dependent epimerase/dehydratase family. UDP-glucuronic acid decarboxylase subfamily.</text>
</comment>
<keyword evidence="17" id="KW-1185">Reference proteome</keyword>
<comment type="pathway">
    <text evidence="3">Nucleotide-sugar biosynthesis; UDP-alpha-D-xylose biosynthesis; UDP-alpha-D-xylose from UDP-alpha-D-glucuronate: step 1/1.</text>
</comment>
<name>A0ABD0KH31_9CAEN</name>
<keyword evidence="6" id="KW-0812">Transmembrane</keyword>
<evidence type="ECO:0000256" key="10">
    <source>
        <dbReference type="ARBA" id="ARBA00023027"/>
    </source>
</evidence>
<feature type="region of interest" description="Disordered" evidence="14">
    <location>
        <begin position="111"/>
        <end position="139"/>
    </location>
</feature>
<dbReference type="EMBL" id="JACVVK020000181">
    <property type="protein sequence ID" value="KAK7486261.1"/>
    <property type="molecule type" value="Genomic_DNA"/>
</dbReference>